<dbReference type="EnsemblMetazoa" id="AFAF018877-RA">
    <property type="protein sequence ID" value="AFAF018877-PA"/>
    <property type="gene ID" value="AFAF018877"/>
</dbReference>
<dbReference type="VEuPathDB" id="VectorBase:AFAF018877"/>
<evidence type="ECO:0000313" key="3">
    <source>
        <dbReference type="Proteomes" id="UP000075886"/>
    </source>
</evidence>
<dbReference type="AlphaFoldDB" id="A0A182QXJ8"/>
<feature type="region of interest" description="Disordered" evidence="1">
    <location>
        <begin position="96"/>
        <end position="129"/>
    </location>
</feature>
<reference evidence="2" key="2">
    <citation type="submission" date="2020-05" db="UniProtKB">
        <authorList>
            <consortium name="EnsemblMetazoa"/>
        </authorList>
    </citation>
    <scope>IDENTIFICATION</scope>
    <source>
        <strain evidence="2">FAR1</strain>
    </source>
</reference>
<feature type="compositionally biased region" description="Pro residues" evidence="1">
    <location>
        <begin position="102"/>
        <end position="116"/>
    </location>
</feature>
<evidence type="ECO:0000256" key="1">
    <source>
        <dbReference type="SAM" id="MobiDB-lite"/>
    </source>
</evidence>
<dbReference type="EMBL" id="AXCN02000707">
    <property type="status" value="NOT_ANNOTATED_CDS"/>
    <property type="molecule type" value="Genomic_DNA"/>
</dbReference>
<keyword evidence="3" id="KW-1185">Reference proteome</keyword>
<dbReference type="PRINTS" id="PR01217">
    <property type="entry name" value="PRICHEXTENSN"/>
</dbReference>
<organism evidence="2 3">
    <name type="scientific">Anopheles farauti</name>
    <dbReference type="NCBI Taxonomy" id="69004"/>
    <lineage>
        <taxon>Eukaryota</taxon>
        <taxon>Metazoa</taxon>
        <taxon>Ecdysozoa</taxon>
        <taxon>Arthropoda</taxon>
        <taxon>Hexapoda</taxon>
        <taxon>Insecta</taxon>
        <taxon>Pterygota</taxon>
        <taxon>Neoptera</taxon>
        <taxon>Endopterygota</taxon>
        <taxon>Diptera</taxon>
        <taxon>Nematocera</taxon>
        <taxon>Culicoidea</taxon>
        <taxon>Culicidae</taxon>
        <taxon>Anophelinae</taxon>
        <taxon>Anopheles</taxon>
    </lineage>
</organism>
<feature type="compositionally biased region" description="Pro residues" evidence="1">
    <location>
        <begin position="188"/>
        <end position="217"/>
    </location>
</feature>
<reference evidence="3" key="1">
    <citation type="submission" date="2014-01" db="EMBL/GenBank/DDBJ databases">
        <title>The Genome Sequence of Anopheles farauti FAR1 (V2).</title>
        <authorList>
            <consortium name="The Broad Institute Genomics Platform"/>
            <person name="Neafsey D.E."/>
            <person name="Besansky N."/>
            <person name="Howell P."/>
            <person name="Walton C."/>
            <person name="Young S.K."/>
            <person name="Zeng Q."/>
            <person name="Gargeya S."/>
            <person name="Fitzgerald M."/>
            <person name="Haas B."/>
            <person name="Abouelleil A."/>
            <person name="Allen A.W."/>
            <person name="Alvarado L."/>
            <person name="Arachchi H.M."/>
            <person name="Berlin A.M."/>
            <person name="Chapman S.B."/>
            <person name="Gainer-Dewar J."/>
            <person name="Goldberg J."/>
            <person name="Griggs A."/>
            <person name="Gujja S."/>
            <person name="Hansen M."/>
            <person name="Howarth C."/>
            <person name="Imamovic A."/>
            <person name="Ireland A."/>
            <person name="Larimer J."/>
            <person name="McCowan C."/>
            <person name="Murphy C."/>
            <person name="Pearson M."/>
            <person name="Poon T.W."/>
            <person name="Priest M."/>
            <person name="Roberts A."/>
            <person name="Saif S."/>
            <person name="Shea T."/>
            <person name="Sisk P."/>
            <person name="Sykes S."/>
            <person name="Wortman J."/>
            <person name="Nusbaum C."/>
            <person name="Birren B."/>
        </authorList>
    </citation>
    <scope>NUCLEOTIDE SEQUENCE [LARGE SCALE GENOMIC DNA]</scope>
    <source>
        <strain evidence="3">FAR1</strain>
    </source>
</reference>
<accession>A0A182QXJ8</accession>
<sequence>MYRYSRNRSPPIVDDPFDFGFAFDFEPPPFGRSAVLLDSAELEEVIVWSPWPWPAVSDVDDVYDRWMTRGNENRSRNCSANSGSVVDSLELSLDPLLSPVEQSPPPPPAPPTPPPPPEEREAAFSSSLRRANRAFSNSATENMLALVSCELKRRSFGLLPSRPPADVRICSGRFVCELKVELATSELPPAPVPPPTTVPPPPTPPPPPPPPPPTARK</sequence>
<feature type="region of interest" description="Disordered" evidence="1">
    <location>
        <begin position="184"/>
        <end position="217"/>
    </location>
</feature>
<name>A0A182QXJ8_9DIPT</name>
<proteinExistence type="predicted"/>
<dbReference type="Proteomes" id="UP000075886">
    <property type="component" value="Unassembled WGS sequence"/>
</dbReference>
<protein>
    <submittedName>
        <fullName evidence="2">Uncharacterized protein</fullName>
    </submittedName>
</protein>
<evidence type="ECO:0000313" key="2">
    <source>
        <dbReference type="EnsemblMetazoa" id="AFAF018877-PA"/>
    </source>
</evidence>